<dbReference type="Proteomes" id="UP000276389">
    <property type="component" value="Unassembled WGS sequence"/>
</dbReference>
<keyword evidence="1" id="KW-0732">Signal</keyword>
<evidence type="ECO:0000313" key="3">
    <source>
        <dbReference type="Proteomes" id="UP000276389"/>
    </source>
</evidence>
<sequence length="112" mass="12671">MFFRVLLCCILLVPLHASSLNFSSTLLRLNCPDRGLVEVILHVYGHTQEKWRGNFETGAGHKRSGDTEIIPFANGDILFHSISSDAFSYLYDGESQLRHCAKLDERPVFPSF</sequence>
<accession>A0A3R9NMB9</accession>
<evidence type="ECO:0000313" key="2">
    <source>
        <dbReference type="EMBL" id="RSK70690.1"/>
    </source>
</evidence>
<feature type="signal peptide" evidence="1">
    <location>
        <begin position="1"/>
        <end position="19"/>
    </location>
</feature>
<dbReference type="EMBL" id="RWHU01000001">
    <property type="protein sequence ID" value="RSK70690.1"/>
    <property type="molecule type" value="Genomic_DNA"/>
</dbReference>
<dbReference type="AlphaFoldDB" id="A0A3R9NMB9"/>
<feature type="chain" id="PRO_5018725731" evidence="1">
    <location>
        <begin position="20"/>
        <end position="112"/>
    </location>
</feature>
<proteinExistence type="predicted"/>
<organism evidence="2 3">
    <name type="scientific">Enterobacter huaxiensis</name>
    <dbReference type="NCBI Taxonomy" id="2494702"/>
    <lineage>
        <taxon>Bacteria</taxon>
        <taxon>Pseudomonadati</taxon>
        <taxon>Pseudomonadota</taxon>
        <taxon>Gammaproteobacteria</taxon>
        <taxon>Enterobacterales</taxon>
        <taxon>Enterobacteriaceae</taxon>
        <taxon>Enterobacter</taxon>
    </lineage>
</organism>
<gene>
    <name evidence="2" type="ORF">EJE24_02670</name>
</gene>
<evidence type="ECO:0000256" key="1">
    <source>
        <dbReference type="SAM" id="SignalP"/>
    </source>
</evidence>
<comment type="caution">
    <text evidence="2">The sequence shown here is derived from an EMBL/GenBank/DDBJ whole genome shotgun (WGS) entry which is preliminary data.</text>
</comment>
<protein>
    <submittedName>
        <fullName evidence="2">Uncharacterized protein</fullName>
    </submittedName>
</protein>
<name>A0A3R9NMB9_9ENTR</name>
<reference evidence="2 3" key="1">
    <citation type="submission" date="2018-12" db="EMBL/GenBank/DDBJ databases">
        <title>The Genome Submission of two Enterobacter spp. strains.</title>
        <authorList>
            <person name="Wu W."/>
            <person name="Wei L."/>
            <person name="Feng Y."/>
            <person name="Zong Z."/>
        </authorList>
    </citation>
    <scope>NUCLEOTIDE SEQUENCE [LARGE SCALE GENOMIC DNA]</scope>
    <source>
        <strain evidence="2 3">WCHEHu045002</strain>
    </source>
</reference>